<name>A0A9D1UBJ6_9FIRM</name>
<gene>
    <name evidence="1" type="ORF">H9742_02475</name>
</gene>
<organism evidence="1 2">
    <name type="scientific">Candidatus Acetatifactor stercoripullorum</name>
    <dbReference type="NCBI Taxonomy" id="2838414"/>
    <lineage>
        <taxon>Bacteria</taxon>
        <taxon>Bacillati</taxon>
        <taxon>Bacillota</taxon>
        <taxon>Clostridia</taxon>
        <taxon>Lachnospirales</taxon>
        <taxon>Lachnospiraceae</taxon>
        <taxon>Acetatifactor</taxon>
    </lineage>
</organism>
<dbReference type="Proteomes" id="UP000824265">
    <property type="component" value="Unassembled WGS sequence"/>
</dbReference>
<reference evidence="1" key="1">
    <citation type="journal article" date="2021" name="PeerJ">
        <title>Extensive microbial diversity within the chicken gut microbiome revealed by metagenomics and culture.</title>
        <authorList>
            <person name="Gilroy R."/>
            <person name="Ravi A."/>
            <person name="Getino M."/>
            <person name="Pursley I."/>
            <person name="Horton D.L."/>
            <person name="Alikhan N.F."/>
            <person name="Baker D."/>
            <person name="Gharbi K."/>
            <person name="Hall N."/>
            <person name="Watson M."/>
            <person name="Adriaenssens E.M."/>
            <person name="Foster-Nyarko E."/>
            <person name="Jarju S."/>
            <person name="Secka A."/>
            <person name="Antonio M."/>
            <person name="Oren A."/>
            <person name="Chaudhuri R.R."/>
            <person name="La Ragione R."/>
            <person name="Hildebrand F."/>
            <person name="Pallen M.J."/>
        </authorList>
    </citation>
    <scope>NUCLEOTIDE SEQUENCE</scope>
    <source>
        <strain evidence="1">CHK195-6426</strain>
    </source>
</reference>
<comment type="caution">
    <text evidence="1">The sequence shown here is derived from an EMBL/GenBank/DDBJ whole genome shotgun (WGS) entry which is preliminary data.</text>
</comment>
<reference evidence="1" key="2">
    <citation type="submission" date="2021-04" db="EMBL/GenBank/DDBJ databases">
        <authorList>
            <person name="Gilroy R."/>
        </authorList>
    </citation>
    <scope>NUCLEOTIDE SEQUENCE</scope>
    <source>
        <strain evidence="1">CHK195-6426</strain>
    </source>
</reference>
<protein>
    <recommendedName>
        <fullName evidence="3">Condensation domain-containing protein</fullName>
    </recommendedName>
</protein>
<proteinExistence type="predicted"/>
<dbReference type="EMBL" id="DXGH01000012">
    <property type="protein sequence ID" value="HIW80385.1"/>
    <property type="molecule type" value="Genomic_DNA"/>
</dbReference>
<dbReference type="AlphaFoldDB" id="A0A9D1UBJ6"/>
<evidence type="ECO:0000313" key="2">
    <source>
        <dbReference type="Proteomes" id="UP000824265"/>
    </source>
</evidence>
<evidence type="ECO:0000313" key="1">
    <source>
        <dbReference type="EMBL" id="HIW80385.1"/>
    </source>
</evidence>
<accession>A0A9D1UBJ6</accession>
<evidence type="ECO:0008006" key="3">
    <source>
        <dbReference type="Google" id="ProtNLM"/>
    </source>
</evidence>
<sequence length="177" mass="20282">MARLGHISCGYHLIDITYYEYSIYISFHHALCDGRGIMPFVETLIYYYCDLKYGKKTLPEGVRLAGSPLLPGETADPFLQQYDFDQNKEFINLSRDAFAIPENAAVDERTNYRYEVRLPSVQYLSVCKKNNATPVILLALLMSRAITELYPEYDKPINANIAADMWDALDAQNTFKN</sequence>